<evidence type="ECO:0000313" key="9">
    <source>
        <dbReference type="Proteomes" id="UP001175261"/>
    </source>
</evidence>
<name>A0AA39GNZ7_SARSR</name>
<evidence type="ECO:0000256" key="4">
    <source>
        <dbReference type="ARBA" id="ARBA00023136"/>
    </source>
</evidence>
<evidence type="ECO:0000256" key="3">
    <source>
        <dbReference type="ARBA" id="ARBA00022989"/>
    </source>
</evidence>
<feature type="transmembrane region" description="Helical" evidence="6">
    <location>
        <begin position="198"/>
        <end position="219"/>
    </location>
</feature>
<evidence type="ECO:0000256" key="6">
    <source>
        <dbReference type="SAM" id="Phobius"/>
    </source>
</evidence>
<dbReference type="GO" id="GO:0000297">
    <property type="term" value="F:spermine transmembrane transporter activity"/>
    <property type="evidence" value="ECO:0007669"/>
    <property type="project" value="TreeGrafter"/>
</dbReference>
<dbReference type="PROSITE" id="PS50850">
    <property type="entry name" value="MFS"/>
    <property type="match status" value="1"/>
</dbReference>
<dbReference type="Pfam" id="PF07690">
    <property type="entry name" value="MFS_1"/>
    <property type="match status" value="1"/>
</dbReference>
<dbReference type="GO" id="GO:0015606">
    <property type="term" value="F:spermidine transmembrane transporter activity"/>
    <property type="evidence" value="ECO:0007669"/>
    <property type="project" value="TreeGrafter"/>
</dbReference>
<dbReference type="CDD" id="cd17323">
    <property type="entry name" value="MFS_Tpo1_MDR_like"/>
    <property type="match status" value="1"/>
</dbReference>
<evidence type="ECO:0000256" key="2">
    <source>
        <dbReference type="ARBA" id="ARBA00022692"/>
    </source>
</evidence>
<evidence type="ECO:0000256" key="1">
    <source>
        <dbReference type="ARBA" id="ARBA00004141"/>
    </source>
</evidence>
<dbReference type="InterPro" id="IPR005829">
    <property type="entry name" value="Sugar_transporter_CS"/>
</dbReference>
<dbReference type="EMBL" id="JAPDFR010000002">
    <property type="protein sequence ID" value="KAK0390148.1"/>
    <property type="molecule type" value="Genomic_DNA"/>
</dbReference>
<dbReference type="PROSITE" id="PS00216">
    <property type="entry name" value="SUGAR_TRANSPORT_1"/>
    <property type="match status" value="1"/>
</dbReference>
<feature type="transmembrane region" description="Helical" evidence="6">
    <location>
        <begin position="69"/>
        <end position="90"/>
    </location>
</feature>
<feature type="transmembrane region" description="Helical" evidence="6">
    <location>
        <begin position="296"/>
        <end position="322"/>
    </location>
</feature>
<comment type="caution">
    <text evidence="8">The sequence shown here is derived from an EMBL/GenBank/DDBJ whole genome shotgun (WGS) entry which is preliminary data.</text>
</comment>
<feature type="transmembrane region" description="Helical" evidence="6">
    <location>
        <begin position="413"/>
        <end position="435"/>
    </location>
</feature>
<reference evidence="8" key="1">
    <citation type="submission" date="2022-10" db="EMBL/GenBank/DDBJ databases">
        <title>Determination and structural analysis of whole genome sequence of Sarocladium strictum F4-1.</title>
        <authorList>
            <person name="Hu L."/>
            <person name="Jiang Y."/>
        </authorList>
    </citation>
    <scope>NUCLEOTIDE SEQUENCE</scope>
    <source>
        <strain evidence="8">F4-1</strain>
    </source>
</reference>
<dbReference type="SUPFAM" id="SSF103473">
    <property type="entry name" value="MFS general substrate transporter"/>
    <property type="match status" value="1"/>
</dbReference>
<feature type="transmembrane region" description="Helical" evidence="6">
    <location>
        <begin position="225"/>
        <end position="244"/>
    </location>
</feature>
<feature type="compositionally biased region" description="Pro residues" evidence="5">
    <location>
        <begin position="1"/>
        <end position="20"/>
    </location>
</feature>
<gene>
    <name evidence="8" type="ORF">NLU13_3721</name>
</gene>
<dbReference type="GO" id="GO:0140115">
    <property type="term" value="P:export across plasma membrane"/>
    <property type="evidence" value="ECO:0007669"/>
    <property type="project" value="UniProtKB-ARBA"/>
</dbReference>
<keyword evidence="2 6" id="KW-0812">Transmembrane</keyword>
<evidence type="ECO:0000259" key="7">
    <source>
        <dbReference type="PROSITE" id="PS50850"/>
    </source>
</evidence>
<evidence type="ECO:0000313" key="8">
    <source>
        <dbReference type="EMBL" id="KAK0390148.1"/>
    </source>
</evidence>
<feature type="transmembrane region" description="Helical" evidence="6">
    <location>
        <begin position="334"/>
        <end position="359"/>
    </location>
</feature>
<dbReference type="PANTHER" id="PTHR23502:SF38">
    <property type="entry name" value="POLYAMINE TRANSPORTER 4"/>
    <property type="match status" value="1"/>
</dbReference>
<dbReference type="Proteomes" id="UP001175261">
    <property type="component" value="Unassembled WGS sequence"/>
</dbReference>
<proteinExistence type="predicted"/>
<dbReference type="AlphaFoldDB" id="A0AA39GNZ7"/>
<dbReference type="InterPro" id="IPR020846">
    <property type="entry name" value="MFS_dom"/>
</dbReference>
<feature type="region of interest" description="Disordered" evidence="5">
    <location>
        <begin position="1"/>
        <end position="26"/>
    </location>
</feature>
<keyword evidence="9" id="KW-1185">Reference proteome</keyword>
<sequence length="512" mass="56716">MESPPMPPPSSQGPQRPPPMSHVDGSPLSAEAQEVLEIRRGMAAMNAVFDWTGPDDPDNPRNFSRAWRFFITASVTLLAFVATTAGAIYAPAQSAVEKEFHCSDTVAILPLSMYNWGLAFGPMVGAPLSEAYGRKAVFVCAAPIFICFQLGAGFSRTPASLIACRFFSGMFGSPLISNASATILDLTSGSYRGVALGIYYSLPSFGAVLGPLIGGFVVAENDWRWTQWLGVILTAAMYVPVCFMRETYKKVVLQRRAVRLGLQDSSSQRTSPGRAFRYFVTVLIQRPVHMLLTEPIVTLISMYNAFILSLFYTFVVSVPWIFRTYYGFDATQETLSFLGLNVGAILVPIPMILIDLRFYQKRLRQWRLHHAEDEPLPPENRLISSLAGSFVLPVGMFVVAWTAQNRVHWAVPIFFQGVVMLSSMLVYAGATLYMLDSYGPLYGASASGALQLSRYMLSAAFPLFALRMFQSLGVGWALTLLGFITLAMAPIPWLFWYYGPQIRARSRYETSQ</sequence>
<feature type="transmembrane region" description="Helical" evidence="6">
    <location>
        <begin position="478"/>
        <end position="498"/>
    </location>
</feature>
<feature type="transmembrane region" description="Helical" evidence="6">
    <location>
        <begin position="166"/>
        <end position="186"/>
    </location>
</feature>
<feature type="transmembrane region" description="Helical" evidence="6">
    <location>
        <begin position="105"/>
        <end position="124"/>
    </location>
</feature>
<comment type="subcellular location">
    <subcellularLocation>
        <location evidence="1">Membrane</location>
        <topology evidence="1">Multi-pass membrane protein</topology>
    </subcellularLocation>
</comment>
<dbReference type="PANTHER" id="PTHR23502">
    <property type="entry name" value="MAJOR FACILITATOR SUPERFAMILY"/>
    <property type="match status" value="1"/>
</dbReference>
<dbReference type="InterPro" id="IPR011701">
    <property type="entry name" value="MFS"/>
</dbReference>
<organism evidence="8 9">
    <name type="scientific">Sarocladium strictum</name>
    <name type="common">Black bundle disease fungus</name>
    <name type="synonym">Acremonium strictum</name>
    <dbReference type="NCBI Taxonomy" id="5046"/>
    <lineage>
        <taxon>Eukaryota</taxon>
        <taxon>Fungi</taxon>
        <taxon>Dikarya</taxon>
        <taxon>Ascomycota</taxon>
        <taxon>Pezizomycotina</taxon>
        <taxon>Sordariomycetes</taxon>
        <taxon>Hypocreomycetidae</taxon>
        <taxon>Hypocreales</taxon>
        <taxon>Sarocladiaceae</taxon>
        <taxon>Sarocladium</taxon>
    </lineage>
</organism>
<protein>
    <recommendedName>
        <fullName evidence="7">Major facilitator superfamily (MFS) profile domain-containing protein</fullName>
    </recommendedName>
</protein>
<keyword evidence="4 6" id="KW-0472">Membrane</keyword>
<dbReference type="GO" id="GO:0042908">
    <property type="term" value="P:xenobiotic transport"/>
    <property type="evidence" value="ECO:0007669"/>
    <property type="project" value="UniProtKB-ARBA"/>
</dbReference>
<dbReference type="GO" id="GO:0005886">
    <property type="term" value="C:plasma membrane"/>
    <property type="evidence" value="ECO:0007669"/>
    <property type="project" value="TreeGrafter"/>
</dbReference>
<evidence type="ECO:0000256" key="5">
    <source>
        <dbReference type="SAM" id="MobiDB-lite"/>
    </source>
</evidence>
<keyword evidence="3 6" id="KW-1133">Transmembrane helix</keyword>
<accession>A0AA39GNZ7</accession>
<dbReference type="InterPro" id="IPR036259">
    <property type="entry name" value="MFS_trans_sf"/>
</dbReference>
<feature type="domain" description="Major facilitator superfamily (MFS) profile" evidence="7">
    <location>
        <begin position="71"/>
        <end position="500"/>
    </location>
</feature>
<dbReference type="Gene3D" id="1.20.1250.20">
    <property type="entry name" value="MFS general substrate transporter like domains"/>
    <property type="match status" value="1"/>
</dbReference>
<feature type="transmembrane region" description="Helical" evidence="6">
    <location>
        <begin position="136"/>
        <end position="154"/>
    </location>
</feature>